<dbReference type="AlphaFoldDB" id="A0A8J3CYV1"/>
<dbReference type="RefSeq" id="WP_189581825.1">
    <property type="nucleotide sequence ID" value="NZ_BMYF01000011.1"/>
</dbReference>
<comment type="similarity">
    <text evidence="1">Belongs to the short-chain dehydrogenases/reductases (SDR) family.</text>
</comment>
<reference evidence="2" key="2">
    <citation type="submission" date="2020-09" db="EMBL/GenBank/DDBJ databases">
        <authorList>
            <person name="Sun Q."/>
            <person name="Kim S."/>
        </authorList>
    </citation>
    <scope>NUCLEOTIDE SEQUENCE</scope>
    <source>
        <strain evidence="2">KCTC 23224</strain>
    </source>
</reference>
<accession>A0A8J3CYV1</accession>
<dbReference type="CDD" id="cd05233">
    <property type="entry name" value="SDR_c"/>
    <property type="match status" value="1"/>
</dbReference>
<protein>
    <submittedName>
        <fullName evidence="2">NAD-dependent epimerase</fullName>
    </submittedName>
</protein>
<dbReference type="PANTHER" id="PTHR42879">
    <property type="entry name" value="3-OXOACYL-(ACYL-CARRIER-PROTEIN) REDUCTASE"/>
    <property type="match status" value="1"/>
</dbReference>
<proteinExistence type="inferred from homology"/>
<dbReference type="PRINTS" id="PR00081">
    <property type="entry name" value="GDHRDH"/>
</dbReference>
<reference evidence="2" key="1">
    <citation type="journal article" date="2014" name="Int. J. Syst. Evol. Microbiol.">
        <title>Complete genome sequence of Corynebacterium casei LMG S-19264T (=DSM 44701T), isolated from a smear-ripened cheese.</title>
        <authorList>
            <consortium name="US DOE Joint Genome Institute (JGI-PGF)"/>
            <person name="Walter F."/>
            <person name="Albersmeier A."/>
            <person name="Kalinowski J."/>
            <person name="Ruckert C."/>
        </authorList>
    </citation>
    <scope>NUCLEOTIDE SEQUENCE</scope>
    <source>
        <strain evidence="2">KCTC 23224</strain>
    </source>
</reference>
<dbReference type="Pfam" id="PF13561">
    <property type="entry name" value="adh_short_C2"/>
    <property type="match status" value="1"/>
</dbReference>
<evidence type="ECO:0000313" key="2">
    <source>
        <dbReference type="EMBL" id="GHB39425.1"/>
    </source>
</evidence>
<dbReference type="PRINTS" id="PR00080">
    <property type="entry name" value="SDRFAMILY"/>
</dbReference>
<keyword evidence="3" id="KW-1185">Reference proteome</keyword>
<dbReference type="Proteomes" id="UP000642809">
    <property type="component" value="Unassembled WGS sequence"/>
</dbReference>
<dbReference type="PANTHER" id="PTHR42879:SF2">
    <property type="entry name" value="3-OXOACYL-[ACYL-CARRIER-PROTEIN] REDUCTASE FABG"/>
    <property type="match status" value="1"/>
</dbReference>
<gene>
    <name evidence="2" type="ORF">GCM10008106_20800</name>
</gene>
<dbReference type="SUPFAM" id="SSF51735">
    <property type="entry name" value="NAD(P)-binding Rossmann-fold domains"/>
    <property type="match status" value="1"/>
</dbReference>
<organism evidence="2 3">
    <name type="scientific">Mongoliitalea lutea</name>
    <dbReference type="NCBI Taxonomy" id="849756"/>
    <lineage>
        <taxon>Bacteria</taxon>
        <taxon>Pseudomonadati</taxon>
        <taxon>Bacteroidota</taxon>
        <taxon>Cytophagia</taxon>
        <taxon>Cytophagales</taxon>
        <taxon>Cyclobacteriaceae</taxon>
        <taxon>Mongoliitalea</taxon>
    </lineage>
</organism>
<sequence length="252" mass="27411">MHVSLKGQRILVTGASRGIGRGIAEQLSTSGAELLLHYNRNEEEAKKLQDSLAGKSYLVPCDLSDLSAVKGWFRELTETYGKIDAVVNNAGIAISIPDNAPTEEWTDAWLQTMNVNINALAIITKEFVEHAIENQQGRVINISSRAAFRGDTPDYLAYAASKAAIVSYTRSIARYYGKSGIKAFIIAPGFTRTDMAQDFMDQYGEAYALNDIALKELTEPKDIAPMVTLLCSGLADHATGCTIDINAGSYVH</sequence>
<dbReference type="InterPro" id="IPR002347">
    <property type="entry name" value="SDR_fam"/>
</dbReference>
<dbReference type="Gene3D" id="3.40.50.720">
    <property type="entry name" value="NAD(P)-binding Rossmann-like Domain"/>
    <property type="match status" value="1"/>
</dbReference>
<dbReference type="FunFam" id="3.40.50.720:FF:000084">
    <property type="entry name" value="Short-chain dehydrogenase reductase"/>
    <property type="match status" value="1"/>
</dbReference>
<evidence type="ECO:0000256" key="1">
    <source>
        <dbReference type="ARBA" id="ARBA00006484"/>
    </source>
</evidence>
<dbReference type="EMBL" id="BMYF01000011">
    <property type="protein sequence ID" value="GHB39425.1"/>
    <property type="molecule type" value="Genomic_DNA"/>
</dbReference>
<dbReference type="InterPro" id="IPR036291">
    <property type="entry name" value="NAD(P)-bd_dom_sf"/>
</dbReference>
<name>A0A8J3CYV1_9BACT</name>
<evidence type="ECO:0000313" key="3">
    <source>
        <dbReference type="Proteomes" id="UP000642809"/>
    </source>
</evidence>
<dbReference type="InterPro" id="IPR050259">
    <property type="entry name" value="SDR"/>
</dbReference>
<comment type="caution">
    <text evidence="2">The sequence shown here is derived from an EMBL/GenBank/DDBJ whole genome shotgun (WGS) entry which is preliminary data.</text>
</comment>